<reference evidence="10" key="3">
    <citation type="submission" date="2023-03" db="UniProtKB">
        <authorList>
            <consortium name="EnsemblPlants"/>
        </authorList>
    </citation>
    <scope>IDENTIFICATION</scope>
    <source>
        <strain evidence="10">cv. Chiifu-401-42</strain>
    </source>
</reference>
<dbReference type="EnsemblPlants" id="Bra012316.1">
    <property type="protein sequence ID" value="Bra012316.1-P"/>
    <property type="gene ID" value="Bra012316"/>
</dbReference>
<reference evidence="10 11" key="1">
    <citation type="journal article" date="2011" name="Nat. Genet.">
        <title>The genome of the mesopolyploid crop species Brassica rapa.</title>
        <authorList>
            <consortium name="Brassica rapa Genome Sequencing Project Consortium"/>
            <person name="Wang X."/>
            <person name="Wang H."/>
            <person name="Wang J."/>
            <person name="Sun R."/>
            <person name="Wu J."/>
            <person name="Liu S."/>
            <person name="Bai Y."/>
            <person name="Mun J.H."/>
            <person name="Bancroft I."/>
            <person name="Cheng F."/>
            <person name="Huang S."/>
            <person name="Li X."/>
            <person name="Hua W."/>
            <person name="Wang J."/>
            <person name="Wang X."/>
            <person name="Freeling M."/>
            <person name="Pires J.C."/>
            <person name="Paterson A.H."/>
            <person name="Chalhoub B."/>
            <person name="Wang B."/>
            <person name="Hayward A."/>
            <person name="Sharpe A.G."/>
            <person name="Park B.S."/>
            <person name="Weisshaar B."/>
            <person name="Liu B."/>
            <person name="Li B."/>
            <person name="Liu B."/>
            <person name="Tong C."/>
            <person name="Song C."/>
            <person name="Duran C."/>
            <person name="Peng C."/>
            <person name="Geng C."/>
            <person name="Koh C."/>
            <person name="Lin C."/>
            <person name="Edwards D."/>
            <person name="Mu D."/>
            <person name="Shen D."/>
            <person name="Soumpourou E."/>
            <person name="Li F."/>
            <person name="Fraser F."/>
            <person name="Conant G."/>
            <person name="Lassalle G."/>
            <person name="King G.J."/>
            <person name="Bonnema G."/>
            <person name="Tang H."/>
            <person name="Wang H."/>
            <person name="Belcram H."/>
            <person name="Zhou H."/>
            <person name="Hirakawa H."/>
            <person name="Abe H."/>
            <person name="Guo H."/>
            <person name="Wang H."/>
            <person name="Jin H."/>
            <person name="Parkin I.A."/>
            <person name="Batley J."/>
            <person name="Kim J.S."/>
            <person name="Just J."/>
            <person name="Li J."/>
            <person name="Xu J."/>
            <person name="Deng J."/>
            <person name="Kim J.A."/>
            <person name="Li J."/>
            <person name="Yu J."/>
            <person name="Meng J."/>
            <person name="Wang J."/>
            <person name="Min J."/>
            <person name="Poulain J."/>
            <person name="Wang J."/>
            <person name="Hatakeyama K."/>
            <person name="Wu K."/>
            <person name="Wang L."/>
            <person name="Fang L."/>
            <person name="Trick M."/>
            <person name="Links M.G."/>
            <person name="Zhao M."/>
            <person name="Jin M."/>
            <person name="Ramchiary N."/>
            <person name="Drou N."/>
            <person name="Berkman P.J."/>
            <person name="Cai Q."/>
            <person name="Huang Q."/>
            <person name="Li R."/>
            <person name="Tabata S."/>
            <person name="Cheng S."/>
            <person name="Zhang S."/>
            <person name="Zhang S."/>
            <person name="Huang S."/>
            <person name="Sato S."/>
            <person name="Sun S."/>
            <person name="Kwon S.J."/>
            <person name="Choi S.R."/>
            <person name="Lee T.H."/>
            <person name="Fan W."/>
            <person name="Zhao X."/>
            <person name="Tan X."/>
            <person name="Xu X."/>
            <person name="Wang Y."/>
            <person name="Qiu Y."/>
            <person name="Yin Y."/>
            <person name="Li Y."/>
            <person name="Du Y."/>
            <person name="Liao Y."/>
            <person name="Lim Y."/>
            <person name="Narusaka Y."/>
            <person name="Wang Y."/>
            <person name="Wang Z."/>
            <person name="Li Z."/>
            <person name="Wang Z."/>
            <person name="Xiong Z."/>
            <person name="Zhang Z."/>
        </authorList>
    </citation>
    <scope>NUCLEOTIDE SEQUENCE [LARGE SCALE GENOMIC DNA]</scope>
    <source>
        <strain evidence="10 11">cv. Chiifu-401-42</strain>
    </source>
</reference>
<dbReference type="GO" id="GO:0005737">
    <property type="term" value="C:cytoplasm"/>
    <property type="evidence" value="ECO:0000318"/>
    <property type="project" value="GO_Central"/>
</dbReference>
<reference evidence="10 11" key="2">
    <citation type="journal article" date="2018" name="Hortic Res">
        <title>Improved Brassica rapa reference genome by single-molecule sequencing and chromosome conformation capture technologies.</title>
        <authorList>
            <person name="Zhang L."/>
            <person name="Cai X."/>
            <person name="Wu J."/>
            <person name="Liu M."/>
            <person name="Grob S."/>
            <person name="Cheng F."/>
            <person name="Liang J."/>
            <person name="Cai C."/>
            <person name="Liu Z."/>
            <person name="Liu B."/>
            <person name="Wang F."/>
            <person name="Li S."/>
            <person name="Liu F."/>
            <person name="Li X."/>
            <person name="Cheng L."/>
            <person name="Yang W."/>
            <person name="Li M.H."/>
            <person name="Grossniklaus U."/>
            <person name="Zheng H."/>
            <person name="Wang X."/>
        </authorList>
    </citation>
    <scope>NUCLEOTIDE SEQUENCE [LARGE SCALE GENOMIC DNA]</scope>
    <source>
        <strain evidence="10 11">cv. Chiifu-401-42</strain>
    </source>
</reference>
<dbReference type="InterPro" id="IPR016024">
    <property type="entry name" value="ARM-type_fold"/>
</dbReference>
<evidence type="ECO:0000256" key="8">
    <source>
        <dbReference type="SAM" id="MobiDB-lite"/>
    </source>
</evidence>
<dbReference type="OMA" id="CIDMATH"/>
<name>M4D756_BRACM</name>
<keyword evidence="5" id="KW-0694">RNA-binding</keyword>
<dbReference type="GO" id="GO:0006417">
    <property type="term" value="P:regulation of translation"/>
    <property type="evidence" value="ECO:0007669"/>
    <property type="project" value="UniProtKB-KW"/>
</dbReference>
<comment type="function">
    <text evidence="6">Sequence-specific RNA-binding protein that regulates translation and mRNA stability by binding the 3'-UTR of target mRNAs.</text>
</comment>
<dbReference type="PANTHER" id="PTHR12537:SF144">
    <property type="entry name" value="PUM-HD DOMAIN-CONTAINING PROTEIN"/>
    <property type="match status" value="1"/>
</dbReference>
<dbReference type="eggNOG" id="KOG2049">
    <property type="taxonomic scope" value="Eukaryota"/>
</dbReference>
<keyword evidence="3" id="KW-0677">Repeat</keyword>
<dbReference type="STRING" id="51351.M4D756"/>
<keyword evidence="2" id="KW-0963">Cytoplasm</keyword>
<evidence type="ECO:0000259" key="9">
    <source>
        <dbReference type="PROSITE" id="PS50303"/>
    </source>
</evidence>
<keyword evidence="11" id="KW-1185">Reference proteome</keyword>
<evidence type="ECO:0000256" key="6">
    <source>
        <dbReference type="ARBA" id="ARBA00058490"/>
    </source>
</evidence>
<dbReference type="PROSITE" id="PS50303">
    <property type="entry name" value="PUM_HD"/>
    <property type="match status" value="1"/>
</dbReference>
<evidence type="ECO:0000256" key="2">
    <source>
        <dbReference type="ARBA" id="ARBA00022490"/>
    </source>
</evidence>
<feature type="repeat" description="Pumilio" evidence="7">
    <location>
        <begin position="189"/>
        <end position="224"/>
    </location>
</feature>
<evidence type="ECO:0000256" key="4">
    <source>
        <dbReference type="ARBA" id="ARBA00022845"/>
    </source>
</evidence>
<organism evidence="10 11">
    <name type="scientific">Brassica campestris</name>
    <name type="common">Field mustard</name>
    <dbReference type="NCBI Taxonomy" id="3711"/>
    <lineage>
        <taxon>Eukaryota</taxon>
        <taxon>Viridiplantae</taxon>
        <taxon>Streptophyta</taxon>
        <taxon>Embryophyta</taxon>
        <taxon>Tracheophyta</taxon>
        <taxon>Spermatophyta</taxon>
        <taxon>Magnoliopsida</taxon>
        <taxon>eudicotyledons</taxon>
        <taxon>Gunneridae</taxon>
        <taxon>Pentapetalae</taxon>
        <taxon>rosids</taxon>
        <taxon>malvids</taxon>
        <taxon>Brassicales</taxon>
        <taxon>Brassicaceae</taxon>
        <taxon>Brassiceae</taxon>
        <taxon>Brassica</taxon>
    </lineage>
</organism>
<dbReference type="Proteomes" id="UP000011750">
    <property type="component" value="Chromosome A07"/>
</dbReference>
<dbReference type="AlphaFoldDB" id="M4D756"/>
<evidence type="ECO:0000313" key="10">
    <source>
        <dbReference type="EnsemblPlants" id="Bra012316.1-P"/>
    </source>
</evidence>
<feature type="repeat" description="Pumilio" evidence="7">
    <location>
        <begin position="301"/>
        <end position="336"/>
    </location>
</feature>
<dbReference type="InterPro" id="IPR001313">
    <property type="entry name" value="Pumilio_RNA-bd_rpt"/>
</dbReference>
<feature type="repeat" description="Pumilio" evidence="7">
    <location>
        <begin position="409"/>
        <end position="444"/>
    </location>
</feature>
<feature type="region of interest" description="Disordered" evidence="8">
    <location>
        <begin position="1"/>
        <end position="22"/>
    </location>
</feature>
<sequence>MKRSEFGEEASSFSRSPSSHMQTSWNHYSLFPRDSSSSSSYFSDGLCSSEDGSSHFASHPFDRNLKMKHYNSSVVAAADEYNELGLCESLHRLNIRDKDKEDKTCHHSFGVSSDFSVDKASLVPNFQSCGESSCNLCYNIAEMMLTTDRFMVSSPNKSLFELNSHHSVPSYSRRKGGTTNYPSLPKTSCIEGYVYLMAKDQHGCRSLQRILEDGTCLDSMIIFNEVIPHVVEVMTDPFGNYLMQKILDVCTEERRMQILLIVTAQPGWLVQISLNTYGTRVVQRLVETVKTKKQIFLVKSALRLGFLSLVRDVNGNHVIQRCLQCLSTQDNEFIFEDATRFCIDMATHQHGCCVLQKCIAYSTGQQREKLIAEVSRNSLFLAKDPYGNYAVQFVIDLRDLFAIAMVLAQLKGHYVELSMQKFSSHTVERCLRNCPESRPQIVRELASVPYFDVLIQDPYANFVIQAALSVTKGSLHNTLVKVIRPYSILRNNPYCKKIFSRNLWLTIKRL</sequence>
<dbReference type="InterPro" id="IPR033133">
    <property type="entry name" value="PUM-HD"/>
</dbReference>
<evidence type="ECO:0000256" key="7">
    <source>
        <dbReference type="PROSITE-ProRule" id="PRU00317"/>
    </source>
</evidence>
<dbReference type="Gene3D" id="1.25.10.10">
    <property type="entry name" value="Leucine-rich Repeat Variant"/>
    <property type="match status" value="1"/>
</dbReference>
<dbReference type="InParanoid" id="M4D756"/>
<evidence type="ECO:0000313" key="11">
    <source>
        <dbReference type="Proteomes" id="UP000011750"/>
    </source>
</evidence>
<dbReference type="FunFam" id="1.25.10.10:FF:000237">
    <property type="entry name" value="Pumilio homolog 9"/>
    <property type="match status" value="1"/>
</dbReference>
<feature type="repeat" description="Pumilio" evidence="7">
    <location>
        <begin position="263"/>
        <end position="299"/>
    </location>
</feature>
<dbReference type="Gramene" id="Bra012316.1">
    <property type="protein sequence ID" value="Bra012316.1-P"/>
    <property type="gene ID" value="Bra012316"/>
</dbReference>
<dbReference type="PANTHER" id="PTHR12537">
    <property type="entry name" value="RNA BINDING PROTEIN PUMILIO-RELATED"/>
    <property type="match status" value="1"/>
</dbReference>
<proteinExistence type="predicted"/>
<dbReference type="Pfam" id="PF00806">
    <property type="entry name" value="PUF"/>
    <property type="match status" value="7"/>
</dbReference>
<dbReference type="PROSITE" id="PS50302">
    <property type="entry name" value="PUM"/>
    <property type="match status" value="7"/>
</dbReference>
<keyword evidence="4" id="KW-0810">Translation regulation</keyword>
<evidence type="ECO:0000256" key="5">
    <source>
        <dbReference type="ARBA" id="ARBA00022884"/>
    </source>
</evidence>
<dbReference type="HOGENOM" id="CLU_004017_5_0_1"/>
<protein>
    <recommendedName>
        <fullName evidence="9">PUM-HD domain-containing protein</fullName>
    </recommendedName>
</protein>
<dbReference type="InterPro" id="IPR033712">
    <property type="entry name" value="Pumilio_RNA-bd"/>
</dbReference>
<dbReference type="InterPro" id="IPR011989">
    <property type="entry name" value="ARM-like"/>
</dbReference>
<feature type="repeat" description="Pumilio" evidence="7">
    <location>
        <begin position="225"/>
        <end position="260"/>
    </location>
</feature>
<accession>M4D756</accession>
<feature type="repeat" description="Pumilio" evidence="7">
    <location>
        <begin position="337"/>
        <end position="372"/>
    </location>
</feature>
<feature type="repeat" description="Pumilio" evidence="7">
    <location>
        <begin position="373"/>
        <end position="408"/>
    </location>
</feature>
<evidence type="ECO:0000256" key="1">
    <source>
        <dbReference type="ARBA" id="ARBA00004496"/>
    </source>
</evidence>
<comment type="subcellular location">
    <subcellularLocation>
        <location evidence="1">Cytoplasm</location>
    </subcellularLocation>
</comment>
<dbReference type="GO" id="GO:0003729">
    <property type="term" value="F:mRNA binding"/>
    <property type="evidence" value="ECO:0000318"/>
    <property type="project" value="GO_Central"/>
</dbReference>
<dbReference type="CDD" id="cd07920">
    <property type="entry name" value="Pumilio"/>
    <property type="match status" value="1"/>
</dbReference>
<feature type="domain" description="PUM-HD" evidence="9">
    <location>
        <begin position="163"/>
        <end position="506"/>
    </location>
</feature>
<evidence type="ECO:0000256" key="3">
    <source>
        <dbReference type="ARBA" id="ARBA00022737"/>
    </source>
</evidence>
<dbReference type="SUPFAM" id="SSF48371">
    <property type="entry name" value="ARM repeat"/>
    <property type="match status" value="1"/>
</dbReference>
<dbReference type="GO" id="GO:0010608">
    <property type="term" value="P:post-transcriptional regulation of gene expression"/>
    <property type="evidence" value="ECO:0000318"/>
    <property type="project" value="GO_Central"/>
</dbReference>
<dbReference type="SMART" id="SM00025">
    <property type="entry name" value="Pumilio"/>
    <property type="match status" value="8"/>
</dbReference>